<sequence>MPVRATDRTFNRWLPVLGVVAVLAVGAAAAAMSSPEITNVPMPDQNTPGPTPTSAPTSQIDLFTEPPPADAGDSFALPSWVTYGAAALCAVLIAVLVGTLVYYLVRNRVPKQKPRLFVEPEQPKPMTAAAGEEVMAAVEAGLVELTDTDADPRKAVIACWVRLERAAAAAGTPRLVGDSPTELVTRLLSAHQVSRPTLEGFADVYREARYATHPVGERSRHDAIAALRQIRAELSGVGRAMQGGVPGAS</sequence>
<dbReference type="InterPro" id="IPR025403">
    <property type="entry name" value="TgpA-like_C"/>
</dbReference>
<evidence type="ECO:0000259" key="3">
    <source>
        <dbReference type="Pfam" id="PF13559"/>
    </source>
</evidence>
<dbReference type="RefSeq" id="WP_344620149.1">
    <property type="nucleotide sequence ID" value="NZ_BAAARV010000124.1"/>
</dbReference>
<dbReference type="Proteomes" id="UP001501444">
    <property type="component" value="Unassembled WGS sequence"/>
</dbReference>
<comment type="caution">
    <text evidence="4">The sequence shown here is derived from an EMBL/GenBank/DDBJ whole genome shotgun (WGS) entry which is preliminary data.</text>
</comment>
<evidence type="ECO:0000256" key="1">
    <source>
        <dbReference type="SAM" id="MobiDB-lite"/>
    </source>
</evidence>
<feature type="transmembrane region" description="Helical" evidence="2">
    <location>
        <begin position="80"/>
        <end position="105"/>
    </location>
</feature>
<gene>
    <name evidence="4" type="ORF">GCM10010170_103620</name>
</gene>
<dbReference type="EMBL" id="BAAARV010000124">
    <property type="protein sequence ID" value="GAA2391293.1"/>
    <property type="molecule type" value="Genomic_DNA"/>
</dbReference>
<protein>
    <recommendedName>
        <fullName evidence="3">Protein-glutamine gamma-glutamyltransferase-like C-terminal domain-containing protein</fullName>
    </recommendedName>
</protein>
<organism evidence="4 5">
    <name type="scientific">Dactylosporangium salmoneum</name>
    <dbReference type="NCBI Taxonomy" id="53361"/>
    <lineage>
        <taxon>Bacteria</taxon>
        <taxon>Bacillati</taxon>
        <taxon>Actinomycetota</taxon>
        <taxon>Actinomycetes</taxon>
        <taxon>Micromonosporales</taxon>
        <taxon>Micromonosporaceae</taxon>
        <taxon>Dactylosporangium</taxon>
    </lineage>
</organism>
<keyword evidence="2" id="KW-0812">Transmembrane</keyword>
<feature type="domain" description="Protein-glutamine gamma-glutamyltransferase-like C-terminal" evidence="3">
    <location>
        <begin position="159"/>
        <end position="228"/>
    </location>
</feature>
<name>A0ABP5V3S8_9ACTN</name>
<dbReference type="Pfam" id="PF13559">
    <property type="entry name" value="DUF4129"/>
    <property type="match status" value="1"/>
</dbReference>
<proteinExistence type="predicted"/>
<keyword evidence="5" id="KW-1185">Reference proteome</keyword>
<evidence type="ECO:0000313" key="5">
    <source>
        <dbReference type="Proteomes" id="UP001501444"/>
    </source>
</evidence>
<keyword evidence="2" id="KW-0472">Membrane</keyword>
<evidence type="ECO:0000256" key="2">
    <source>
        <dbReference type="SAM" id="Phobius"/>
    </source>
</evidence>
<keyword evidence="2" id="KW-1133">Transmembrane helix</keyword>
<feature type="region of interest" description="Disordered" evidence="1">
    <location>
        <begin position="36"/>
        <end position="65"/>
    </location>
</feature>
<reference evidence="5" key="1">
    <citation type="journal article" date="2019" name="Int. J. Syst. Evol. Microbiol.">
        <title>The Global Catalogue of Microorganisms (GCM) 10K type strain sequencing project: providing services to taxonomists for standard genome sequencing and annotation.</title>
        <authorList>
            <consortium name="The Broad Institute Genomics Platform"/>
            <consortium name="The Broad Institute Genome Sequencing Center for Infectious Disease"/>
            <person name="Wu L."/>
            <person name="Ma J."/>
        </authorList>
    </citation>
    <scope>NUCLEOTIDE SEQUENCE [LARGE SCALE GENOMIC DNA]</scope>
    <source>
        <strain evidence="5">JCM 3272</strain>
    </source>
</reference>
<evidence type="ECO:0000313" key="4">
    <source>
        <dbReference type="EMBL" id="GAA2391293.1"/>
    </source>
</evidence>
<accession>A0ABP5V3S8</accession>